<dbReference type="EMBL" id="KN837307">
    <property type="protein sequence ID" value="KIJ28390.1"/>
    <property type="molecule type" value="Genomic_DNA"/>
</dbReference>
<proteinExistence type="predicted"/>
<accession>A0A0C9UT88</accession>
<reference evidence="1 2" key="1">
    <citation type="submission" date="2014-06" db="EMBL/GenBank/DDBJ databases">
        <title>Evolutionary Origins and Diversification of the Mycorrhizal Mutualists.</title>
        <authorList>
            <consortium name="DOE Joint Genome Institute"/>
            <consortium name="Mycorrhizal Genomics Consortium"/>
            <person name="Kohler A."/>
            <person name="Kuo A."/>
            <person name="Nagy L.G."/>
            <person name="Floudas D."/>
            <person name="Copeland A."/>
            <person name="Barry K.W."/>
            <person name="Cichocki N."/>
            <person name="Veneault-Fourrey C."/>
            <person name="LaButti K."/>
            <person name="Lindquist E.A."/>
            <person name="Lipzen A."/>
            <person name="Lundell T."/>
            <person name="Morin E."/>
            <person name="Murat C."/>
            <person name="Riley R."/>
            <person name="Ohm R."/>
            <person name="Sun H."/>
            <person name="Tunlid A."/>
            <person name="Henrissat B."/>
            <person name="Grigoriev I.V."/>
            <person name="Hibbett D.S."/>
            <person name="Martin F."/>
        </authorList>
    </citation>
    <scope>NUCLEOTIDE SEQUENCE [LARGE SCALE GENOMIC DNA]</scope>
    <source>
        <strain evidence="1 2">SS14</strain>
    </source>
</reference>
<dbReference type="AlphaFoldDB" id="A0A0C9UT88"/>
<keyword evidence="2" id="KW-1185">Reference proteome</keyword>
<evidence type="ECO:0000313" key="1">
    <source>
        <dbReference type="EMBL" id="KIJ28390.1"/>
    </source>
</evidence>
<evidence type="ECO:0000313" key="2">
    <source>
        <dbReference type="Proteomes" id="UP000054279"/>
    </source>
</evidence>
<protein>
    <submittedName>
        <fullName evidence="1">Uncharacterized protein</fullName>
    </submittedName>
</protein>
<dbReference type="Proteomes" id="UP000054279">
    <property type="component" value="Unassembled WGS sequence"/>
</dbReference>
<gene>
    <name evidence="1" type="ORF">M422DRAFT_270320</name>
</gene>
<organism evidence="1 2">
    <name type="scientific">Sphaerobolus stellatus (strain SS14)</name>
    <dbReference type="NCBI Taxonomy" id="990650"/>
    <lineage>
        <taxon>Eukaryota</taxon>
        <taxon>Fungi</taxon>
        <taxon>Dikarya</taxon>
        <taxon>Basidiomycota</taxon>
        <taxon>Agaricomycotina</taxon>
        <taxon>Agaricomycetes</taxon>
        <taxon>Phallomycetidae</taxon>
        <taxon>Geastrales</taxon>
        <taxon>Sphaerobolaceae</taxon>
        <taxon>Sphaerobolus</taxon>
    </lineage>
</organism>
<dbReference type="HOGENOM" id="CLU_1950183_0_0_1"/>
<name>A0A0C9UT88_SPHS4</name>
<sequence>MGNATRQVHAVFGPVQGGINDVKNGSSSFEHAGPINSTTYIPPQPYAYSLAVAWRQLFRRSSIHHHSDTQGATHPFLYRSDDLHDALCHCRFPKSINDGSYPASLRPCINSLIPPRLQLLHIDLITAAP</sequence>